<feature type="transmembrane region" description="Helical" evidence="5">
    <location>
        <begin position="193"/>
        <end position="209"/>
    </location>
</feature>
<feature type="transmembrane region" description="Helical" evidence="5">
    <location>
        <begin position="353"/>
        <end position="384"/>
    </location>
</feature>
<protein>
    <recommendedName>
        <fullName evidence="6">O-antigen ligase-related domain-containing protein</fullName>
    </recommendedName>
</protein>
<keyword evidence="4 5" id="KW-0472">Membrane</keyword>
<dbReference type="PANTHER" id="PTHR37422:SF21">
    <property type="entry name" value="EXOQ-LIKE PROTEIN"/>
    <property type="match status" value="1"/>
</dbReference>
<feature type="transmembrane region" description="Helical" evidence="5">
    <location>
        <begin position="20"/>
        <end position="38"/>
    </location>
</feature>
<evidence type="ECO:0000256" key="3">
    <source>
        <dbReference type="ARBA" id="ARBA00022989"/>
    </source>
</evidence>
<comment type="subcellular location">
    <subcellularLocation>
        <location evidence="1">Membrane</location>
        <topology evidence="1">Multi-pass membrane protein</topology>
    </subcellularLocation>
</comment>
<dbReference type="PANTHER" id="PTHR37422">
    <property type="entry name" value="TEICHURONIC ACID BIOSYNTHESIS PROTEIN TUAE"/>
    <property type="match status" value="1"/>
</dbReference>
<evidence type="ECO:0000256" key="5">
    <source>
        <dbReference type="SAM" id="Phobius"/>
    </source>
</evidence>
<reference evidence="7" key="1">
    <citation type="submission" date="2020-01" db="EMBL/GenBank/DDBJ databases">
        <authorList>
            <person name="Rat A."/>
        </authorList>
    </citation>
    <scope>NUCLEOTIDE SEQUENCE</scope>
    <source>
        <strain evidence="7">LMG 28251</strain>
    </source>
</reference>
<keyword evidence="2 5" id="KW-0812">Transmembrane</keyword>
<dbReference type="RefSeq" id="WP_211873185.1">
    <property type="nucleotide sequence ID" value="NZ_JAAEDH010000003.1"/>
</dbReference>
<dbReference type="AlphaFoldDB" id="A0AAF1KHV6"/>
<evidence type="ECO:0000313" key="7">
    <source>
        <dbReference type="EMBL" id="MBR0654374.1"/>
    </source>
</evidence>
<feature type="transmembrane region" description="Helical" evidence="5">
    <location>
        <begin position="216"/>
        <end position="236"/>
    </location>
</feature>
<keyword evidence="3 5" id="KW-1133">Transmembrane helix</keyword>
<feature type="transmembrane region" description="Helical" evidence="5">
    <location>
        <begin position="106"/>
        <end position="123"/>
    </location>
</feature>
<sequence length="397" mass="40676">MAPTHPLALLLLVMPAASVLQFRAIAPLAIAALVAVVVMGWRVARPGGPVLWAALALAGWGALSATWAVDPKRALTESLLLGAFFALGAAAASVISRAEASARHTLLRWLAFGLAGGVLLAALDHATGNAVRAAVRGLREHDITLSFGLKPAITVFAVLLPIAIAAPMAGWMRAVLALASVAVALWLPAETAKIAIIVGVAAYGIAWVLPRATRVVLAAGLALAILAMPALLGAALTSGATAGFLPFSAAHRVVIWDFAMARIGERPLLGWGFESSRAIPGGKANATPATLDRLGVTDPGQRARFALPNAESLPLHPHNAPLQLRLEMGIVGSVLAALLVALLALRAGTPSSIGALAAAAVVGSLSYGLWQGWWIALLLVLIAATRALPAEGREDIA</sequence>
<gene>
    <name evidence="7" type="ORF">GXW79_04690</name>
</gene>
<feature type="transmembrane region" description="Helical" evidence="5">
    <location>
        <begin position="143"/>
        <end position="164"/>
    </location>
</feature>
<feature type="transmembrane region" description="Helical" evidence="5">
    <location>
        <begin position="171"/>
        <end position="187"/>
    </location>
</feature>
<feature type="transmembrane region" description="Helical" evidence="5">
    <location>
        <begin position="75"/>
        <end position="94"/>
    </location>
</feature>
<dbReference type="Pfam" id="PF04932">
    <property type="entry name" value="Wzy_C"/>
    <property type="match status" value="1"/>
</dbReference>
<keyword evidence="8" id="KW-1185">Reference proteome</keyword>
<evidence type="ECO:0000256" key="4">
    <source>
        <dbReference type="ARBA" id="ARBA00023136"/>
    </source>
</evidence>
<dbReference type="InterPro" id="IPR051533">
    <property type="entry name" value="WaaL-like"/>
</dbReference>
<dbReference type="EMBL" id="JAAEDH010000003">
    <property type="protein sequence ID" value="MBR0654374.1"/>
    <property type="molecule type" value="Genomic_DNA"/>
</dbReference>
<proteinExistence type="predicted"/>
<evidence type="ECO:0000313" key="8">
    <source>
        <dbReference type="Proteomes" id="UP001196068"/>
    </source>
</evidence>
<dbReference type="Proteomes" id="UP001196068">
    <property type="component" value="Unassembled WGS sequence"/>
</dbReference>
<evidence type="ECO:0000256" key="2">
    <source>
        <dbReference type="ARBA" id="ARBA00022692"/>
    </source>
</evidence>
<accession>A0AAF1KHV6</accession>
<evidence type="ECO:0000259" key="6">
    <source>
        <dbReference type="Pfam" id="PF04932"/>
    </source>
</evidence>
<organism evidence="7 8">
    <name type="scientific">Plastoroseomonas arctica</name>
    <dbReference type="NCBI Taxonomy" id="1509237"/>
    <lineage>
        <taxon>Bacteria</taxon>
        <taxon>Pseudomonadati</taxon>
        <taxon>Pseudomonadota</taxon>
        <taxon>Alphaproteobacteria</taxon>
        <taxon>Acetobacterales</taxon>
        <taxon>Acetobacteraceae</taxon>
        <taxon>Plastoroseomonas</taxon>
    </lineage>
</organism>
<reference evidence="7" key="2">
    <citation type="journal article" date="2021" name="Syst. Appl. Microbiol.">
        <title>Roseomonas hellenica sp. nov., isolated from roots of wild-growing Alkanna tinctoria.</title>
        <authorList>
            <person name="Rat A."/>
            <person name="Naranjo H.D."/>
            <person name="Lebbe L."/>
            <person name="Cnockaert M."/>
            <person name="Krigas N."/>
            <person name="Grigoriadou K."/>
            <person name="Maloupa E."/>
            <person name="Willems A."/>
        </authorList>
    </citation>
    <scope>NUCLEOTIDE SEQUENCE</scope>
    <source>
        <strain evidence="7">LMG 28251</strain>
    </source>
</reference>
<evidence type="ECO:0000256" key="1">
    <source>
        <dbReference type="ARBA" id="ARBA00004141"/>
    </source>
</evidence>
<feature type="transmembrane region" description="Helical" evidence="5">
    <location>
        <begin position="328"/>
        <end position="347"/>
    </location>
</feature>
<dbReference type="InterPro" id="IPR007016">
    <property type="entry name" value="O-antigen_ligase-rel_domated"/>
</dbReference>
<feature type="domain" description="O-antigen ligase-related" evidence="6">
    <location>
        <begin position="177"/>
        <end position="336"/>
    </location>
</feature>
<name>A0AAF1KHV6_9PROT</name>
<feature type="transmembrane region" description="Helical" evidence="5">
    <location>
        <begin position="50"/>
        <end position="69"/>
    </location>
</feature>
<comment type="caution">
    <text evidence="7">The sequence shown here is derived from an EMBL/GenBank/DDBJ whole genome shotgun (WGS) entry which is preliminary data.</text>
</comment>
<dbReference type="GO" id="GO:0016020">
    <property type="term" value="C:membrane"/>
    <property type="evidence" value="ECO:0007669"/>
    <property type="project" value="UniProtKB-SubCell"/>
</dbReference>